<dbReference type="GO" id="GO:0008901">
    <property type="term" value="F:ferredoxin hydrogenase activity"/>
    <property type="evidence" value="ECO:0007669"/>
    <property type="project" value="InterPro"/>
</dbReference>
<dbReference type="Proteomes" id="UP000199701">
    <property type="component" value="Unassembled WGS sequence"/>
</dbReference>
<feature type="binding site" evidence="8">
    <location>
        <position position="64"/>
    </location>
    <ligand>
        <name>Ni(2+)</name>
        <dbReference type="ChEBI" id="CHEBI:49786"/>
    </ligand>
</feature>
<dbReference type="InterPro" id="IPR018194">
    <property type="entry name" value="Ni-dep_hyd_lsu_Ni_BS"/>
</dbReference>
<dbReference type="Gene3D" id="1.10.645.10">
    <property type="entry name" value="Cytochrome-c3 Hydrogenase, chain B"/>
    <property type="match status" value="1"/>
</dbReference>
<feature type="binding site" evidence="8">
    <location>
        <position position="61"/>
    </location>
    <ligand>
        <name>Ni(2+)</name>
        <dbReference type="ChEBI" id="CHEBI:49786"/>
    </ligand>
</feature>
<dbReference type="RefSeq" id="WP_092455280.1">
    <property type="nucleotide sequence ID" value="NZ_FOJI01000011.1"/>
</dbReference>
<evidence type="ECO:0000256" key="2">
    <source>
        <dbReference type="ARBA" id="ARBA00004196"/>
    </source>
</evidence>
<evidence type="ECO:0000256" key="7">
    <source>
        <dbReference type="ARBA" id="ARBA00023002"/>
    </source>
</evidence>
<evidence type="ECO:0000256" key="3">
    <source>
        <dbReference type="ARBA" id="ARBA00009292"/>
    </source>
</evidence>
<dbReference type="STRING" id="99656.SAMN05421659_111167"/>
<dbReference type="GO" id="GO:0030313">
    <property type="term" value="C:cell envelope"/>
    <property type="evidence" value="ECO:0007669"/>
    <property type="project" value="UniProtKB-SubCell"/>
</dbReference>
<evidence type="ECO:0000256" key="8">
    <source>
        <dbReference type="PIRSR" id="PIRSR601501-1"/>
    </source>
</evidence>
<evidence type="ECO:0000313" key="11">
    <source>
        <dbReference type="Proteomes" id="UP000199701"/>
    </source>
</evidence>
<keyword evidence="11" id="KW-1185">Reference proteome</keyword>
<evidence type="ECO:0000256" key="6">
    <source>
        <dbReference type="ARBA" id="ARBA00022723"/>
    </source>
</evidence>
<proteinExistence type="inferred from homology"/>
<evidence type="ECO:0000313" key="10">
    <source>
        <dbReference type="EMBL" id="SEW35130.1"/>
    </source>
</evidence>
<comment type="cofactor">
    <cofactor evidence="8">
        <name>Fe cation</name>
        <dbReference type="ChEBI" id="CHEBI:24875"/>
    </cofactor>
</comment>
<evidence type="ECO:0000256" key="1">
    <source>
        <dbReference type="ARBA" id="ARBA00001967"/>
    </source>
</evidence>
<feature type="binding site" evidence="8">
    <location>
        <position position="394"/>
    </location>
    <ligand>
        <name>Mg(2+)</name>
        <dbReference type="ChEBI" id="CHEBI:18420"/>
    </ligand>
</feature>
<name>A0A1I0R557_9FIRM</name>
<feature type="binding site" evidence="8">
    <location>
        <position position="64"/>
    </location>
    <ligand>
        <name>Fe cation</name>
        <dbReference type="ChEBI" id="CHEBI:24875"/>
    </ligand>
</feature>
<keyword evidence="5 8" id="KW-0533">Nickel</keyword>
<evidence type="ECO:0000256" key="4">
    <source>
        <dbReference type="ARBA" id="ARBA00011771"/>
    </source>
</evidence>
<feature type="binding site" evidence="8">
    <location>
        <position position="442"/>
    </location>
    <ligand>
        <name>Ni(2+)</name>
        <dbReference type="ChEBI" id="CHEBI:49786"/>
    </ligand>
</feature>
<dbReference type="SUPFAM" id="SSF56762">
    <property type="entry name" value="HydB/Nqo4-like"/>
    <property type="match status" value="1"/>
</dbReference>
<keyword evidence="7 9" id="KW-0560">Oxidoreductase</keyword>
<protein>
    <submittedName>
        <fullName evidence="10">Hydrogenase large subunit</fullName>
    </submittedName>
</protein>
<organism evidence="10 11">
    <name type="scientific">[Clostridium] fimetarium</name>
    <dbReference type="NCBI Taxonomy" id="99656"/>
    <lineage>
        <taxon>Bacteria</taxon>
        <taxon>Bacillati</taxon>
        <taxon>Bacillota</taxon>
        <taxon>Clostridia</taxon>
        <taxon>Lachnospirales</taxon>
        <taxon>Lachnospiraceae</taxon>
    </lineage>
</organism>
<comment type="cofactor">
    <cofactor evidence="1 8">
        <name>Ni(2+)</name>
        <dbReference type="ChEBI" id="CHEBI:49786"/>
    </cofactor>
</comment>
<dbReference type="OrthoDB" id="9761717at2"/>
<dbReference type="AlphaFoldDB" id="A0A1I0R557"/>
<evidence type="ECO:0000256" key="9">
    <source>
        <dbReference type="RuleBase" id="RU003896"/>
    </source>
</evidence>
<dbReference type="PANTHER" id="PTHR42958">
    <property type="entry name" value="HYDROGENASE-2 LARGE CHAIN"/>
    <property type="match status" value="1"/>
</dbReference>
<evidence type="ECO:0000256" key="5">
    <source>
        <dbReference type="ARBA" id="ARBA00022596"/>
    </source>
</evidence>
<feature type="binding site" evidence="8">
    <location>
        <position position="42"/>
    </location>
    <ligand>
        <name>Mg(2+)</name>
        <dbReference type="ChEBI" id="CHEBI:18420"/>
    </ligand>
</feature>
<dbReference type="Pfam" id="PF00374">
    <property type="entry name" value="NiFeSe_Hases"/>
    <property type="match status" value="3"/>
</dbReference>
<dbReference type="InterPro" id="IPR029014">
    <property type="entry name" value="NiFe-Hase_large"/>
</dbReference>
<keyword evidence="8" id="KW-0408">Iron</keyword>
<dbReference type="GO" id="GO:0016151">
    <property type="term" value="F:nickel cation binding"/>
    <property type="evidence" value="ECO:0007669"/>
    <property type="project" value="InterPro"/>
</dbReference>
<comment type="similarity">
    <text evidence="3 9">Belongs to the [NiFe]/[NiFeSe] hydrogenase large subunit family.</text>
</comment>
<reference evidence="10 11" key="1">
    <citation type="submission" date="2016-10" db="EMBL/GenBank/DDBJ databases">
        <authorList>
            <person name="de Groot N.N."/>
        </authorList>
    </citation>
    <scope>NUCLEOTIDE SEQUENCE [LARGE SCALE GENOMIC DNA]</scope>
    <source>
        <strain evidence="10 11">DSM 9179</strain>
    </source>
</reference>
<accession>A0A1I0R557</accession>
<dbReference type="PROSITE" id="PS00508">
    <property type="entry name" value="NI_HGENASE_L_2"/>
    <property type="match status" value="1"/>
</dbReference>
<feature type="binding site" evidence="8">
    <location>
        <position position="445"/>
    </location>
    <ligand>
        <name>Fe cation</name>
        <dbReference type="ChEBI" id="CHEBI:24875"/>
    </ligand>
</feature>
<keyword evidence="6 8" id="KW-0479">Metal-binding</keyword>
<dbReference type="InterPro" id="IPR001501">
    <property type="entry name" value="Ni-dep_hyd_lsu"/>
</dbReference>
<dbReference type="InterPro" id="IPR050867">
    <property type="entry name" value="NiFe/NiFeSe_hydrgnase_LSU"/>
</dbReference>
<keyword evidence="8" id="KW-0460">Magnesium</keyword>
<dbReference type="PROSITE" id="PS00507">
    <property type="entry name" value="NI_HGENASE_L_1"/>
    <property type="match status" value="1"/>
</dbReference>
<dbReference type="PANTHER" id="PTHR42958:SF2">
    <property type="entry name" value="UPTAKE HYDROGENASE LARGE SUBUNIT"/>
    <property type="match status" value="1"/>
</dbReference>
<feature type="binding site" evidence="8">
    <location>
        <position position="448"/>
    </location>
    <ligand>
        <name>Mg(2+)</name>
        <dbReference type="ChEBI" id="CHEBI:18420"/>
    </ligand>
</feature>
<gene>
    <name evidence="10" type="ORF">SAMN05421659_111167</name>
</gene>
<dbReference type="EMBL" id="FOJI01000011">
    <property type="protein sequence ID" value="SEW35130.1"/>
    <property type="molecule type" value="Genomic_DNA"/>
</dbReference>
<comment type="subcellular location">
    <subcellularLocation>
        <location evidence="2">Cell envelope</location>
    </subcellularLocation>
</comment>
<comment type="subunit">
    <text evidence="4">Heterodimer of a large and a small subunit.</text>
</comment>
<sequence>MSKIITIDPLTRISGFLEIKAEVEDNVIVNATASGLLFRGFEKILKGRAPMDAIYITQRICGICSIAHAISSTLSLEDALKISVSKNDNYLRDIMHGFEFMQNHLRHFYLLTIPSYVRISAIKLVEEQNYSDFRLPPNLTKRIEEHYVASIDLSRLAHEGAALLGGKAPHSHGIFLGGVTVNIDAYKLEKVKFIIRTILDFVTTAMKEDVETIATYYSDYFKKGISYPYFMSYGVFDSYEDSDITYVRPGVMKSGVRYPLDSEKITEQVRYSWYQKDQGTVEVDLSKPDAYSFIKTPRYEDLPMEVGPLARQILSGEYTRGNSCMDRNIARVLETEKILSIMKNLADRVELLPSNQKIYEMPKTAYGVGLTDTSRGALGHWVQIQDQIIYHYNIITPTVWNLSPKDVMGSPGVIERSLIGSEINDINEPVEIGRIVRAFDPCVSCATHLIGNKGELGVVEVLV</sequence>